<dbReference type="InterPro" id="IPR020616">
    <property type="entry name" value="Thiolase_N"/>
</dbReference>
<dbReference type="InterPro" id="IPR020615">
    <property type="entry name" value="Thiolase_acyl_enz_int_AS"/>
</dbReference>
<dbReference type="InterPro" id="IPR020617">
    <property type="entry name" value="Thiolase_C"/>
</dbReference>
<dbReference type="InterPro" id="IPR016039">
    <property type="entry name" value="Thiolase-like"/>
</dbReference>
<dbReference type="KEGG" id="ess:ATZ33_03105"/>
<dbReference type="Pfam" id="PF02803">
    <property type="entry name" value="Thiolase_C"/>
    <property type="match status" value="1"/>
</dbReference>
<feature type="domain" description="Thiolase C-terminal" evidence="9">
    <location>
        <begin position="267"/>
        <end position="387"/>
    </location>
</feature>
<dbReference type="SUPFAM" id="SSF53901">
    <property type="entry name" value="Thiolase-like"/>
    <property type="match status" value="2"/>
</dbReference>
<keyword evidence="12" id="KW-1185">Reference proteome</keyword>
<dbReference type="FunFam" id="3.40.47.10:FF:000010">
    <property type="entry name" value="Acetyl-CoA acetyltransferase (Thiolase)"/>
    <property type="match status" value="1"/>
</dbReference>
<protein>
    <recommendedName>
        <fullName evidence="5">acetyl-CoA C-acyltransferase</fullName>
        <ecNumber evidence="5">2.3.1.16</ecNumber>
    </recommendedName>
</protein>
<proteinExistence type="inferred from homology"/>
<dbReference type="PIRSF" id="PIRSF000429">
    <property type="entry name" value="Ac-CoA_Ac_transf"/>
    <property type="match status" value="1"/>
</dbReference>
<dbReference type="CDD" id="cd00751">
    <property type="entry name" value="thiolase"/>
    <property type="match status" value="1"/>
</dbReference>
<evidence type="ECO:0000313" key="10">
    <source>
        <dbReference type="EMBL" id="ALS00396.1"/>
    </source>
</evidence>
<evidence type="ECO:0000313" key="11">
    <source>
        <dbReference type="EMBL" id="OJG85349.1"/>
    </source>
</evidence>
<dbReference type="RefSeq" id="WP_071879304.1">
    <property type="nucleotide sequence ID" value="NZ_JXLC01000038.1"/>
</dbReference>
<dbReference type="PROSITE" id="PS00098">
    <property type="entry name" value="THIOLASE_1"/>
    <property type="match status" value="1"/>
</dbReference>
<dbReference type="GO" id="GO:0005737">
    <property type="term" value="C:cytoplasm"/>
    <property type="evidence" value="ECO:0007669"/>
    <property type="project" value="UniProtKB-ARBA"/>
</dbReference>
<feature type="active site" description="Acyl-thioester intermediate" evidence="6">
    <location>
        <position position="96"/>
    </location>
</feature>
<accession>A0A0S3K7W8</accession>
<dbReference type="PANTHER" id="PTHR43853">
    <property type="entry name" value="3-KETOACYL-COA THIOLASE, PEROXISOMAL"/>
    <property type="match status" value="1"/>
</dbReference>
<dbReference type="PROSITE" id="PS00737">
    <property type="entry name" value="THIOLASE_2"/>
    <property type="match status" value="1"/>
</dbReference>
<dbReference type="InterPro" id="IPR002155">
    <property type="entry name" value="Thiolase"/>
</dbReference>
<dbReference type="PROSITE" id="PS00099">
    <property type="entry name" value="THIOLASE_3"/>
    <property type="match status" value="1"/>
</dbReference>
<feature type="active site" description="Proton acceptor" evidence="6">
    <location>
        <position position="345"/>
    </location>
</feature>
<feature type="active site" description="Proton acceptor" evidence="6">
    <location>
        <position position="375"/>
    </location>
</feature>
<evidence type="ECO:0000256" key="3">
    <source>
        <dbReference type="ARBA" id="ARBA00022679"/>
    </source>
</evidence>
<dbReference type="GO" id="GO:0003988">
    <property type="term" value="F:acetyl-CoA C-acyltransferase activity"/>
    <property type="evidence" value="ECO:0007669"/>
    <property type="project" value="UniProtKB-EC"/>
</dbReference>
<dbReference type="InterPro" id="IPR020613">
    <property type="entry name" value="Thiolase_CS"/>
</dbReference>
<dbReference type="EMBL" id="JXLC01000038">
    <property type="protein sequence ID" value="OJG85349.1"/>
    <property type="molecule type" value="Genomic_DNA"/>
</dbReference>
<evidence type="ECO:0000256" key="1">
    <source>
        <dbReference type="ARBA" id="ARBA00005189"/>
    </source>
</evidence>
<evidence type="ECO:0000256" key="6">
    <source>
        <dbReference type="PIRSR" id="PIRSR000429-1"/>
    </source>
</evidence>
<evidence type="ECO:0000259" key="9">
    <source>
        <dbReference type="Pfam" id="PF02803"/>
    </source>
</evidence>
<dbReference type="EMBL" id="CP013614">
    <property type="protein sequence ID" value="ALS00396.1"/>
    <property type="molecule type" value="Genomic_DNA"/>
</dbReference>
<feature type="domain" description="Thiolase N-terminal" evidence="8">
    <location>
        <begin position="8"/>
        <end position="258"/>
    </location>
</feature>
<organism evidence="11 13">
    <name type="scientific">Enterococcus silesiacus</name>
    <dbReference type="NCBI Taxonomy" id="332949"/>
    <lineage>
        <taxon>Bacteria</taxon>
        <taxon>Bacillati</taxon>
        <taxon>Bacillota</taxon>
        <taxon>Bacilli</taxon>
        <taxon>Lactobacillales</taxon>
        <taxon>Enterococcaceae</taxon>
        <taxon>Enterococcus</taxon>
    </lineage>
</organism>
<dbReference type="EC" id="2.3.1.16" evidence="5"/>
<dbReference type="PANTHER" id="PTHR43853:SF21">
    <property type="entry name" value="STEROID 3-KETOACYL-COA THIOLASE"/>
    <property type="match status" value="1"/>
</dbReference>
<evidence type="ECO:0000256" key="2">
    <source>
        <dbReference type="ARBA" id="ARBA00010982"/>
    </source>
</evidence>
<evidence type="ECO:0000256" key="4">
    <source>
        <dbReference type="ARBA" id="ARBA00023315"/>
    </source>
</evidence>
<dbReference type="NCBIfam" id="TIGR01930">
    <property type="entry name" value="AcCoA-C-Actrans"/>
    <property type="match status" value="1"/>
</dbReference>
<dbReference type="Gene3D" id="3.40.47.10">
    <property type="match status" value="1"/>
</dbReference>
<reference evidence="10 12" key="2">
    <citation type="submission" date="2015-12" db="EMBL/GenBank/DDBJ databases">
        <authorList>
            <person name="Lauer A."/>
            <person name="Humrighouse B."/>
            <person name="Loparev V."/>
            <person name="Shewmaker P.L."/>
            <person name="Whitney A.M."/>
            <person name="McLaughlin R.W."/>
        </authorList>
    </citation>
    <scope>NUCLEOTIDE SEQUENCE [LARGE SCALE GENOMIC DNA]</scope>
    <source>
        <strain evidence="10 12">LMG 23085</strain>
    </source>
</reference>
<reference evidence="11 13" key="1">
    <citation type="submission" date="2014-12" db="EMBL/GenBank/DDBJ databases">
        <title>Draft genome sequences of 29 type strains of Enterococci.</title>
        <authorList>
            <person name="Zhong Z."/>
            <person name="Sun Z."/>
            <person name="Liu W."/>
            <person name="Zhang W."/>
            <person name="Zhang H."/>
        </authorList>
    </citation>
    <scope>NUCLEOTIDE SEQUENCE [LARGE SCALE GENOMIC DNA]</scope>
    <source>
        <strain evidence="11 13">DSM 22801</strain>
    </source>
</reference>
<comment type="pathway">
    <text evidence="1">Lipid metabolism.</text>
</comment>
<sequence>MSKNVRDVVIVAYGRSAISKTGKKGALREANPVDFAGEVLKGVLAKIPELETEAIDDLIVGCAKPEYVQGYNVARIIGLRAGLPWSVAGQTVNRFCSSGLQTISIGANAIAVGQAEVIVAGGVESMSAIPMGSDPKTWNPWVAEHEKGAYMPMGLTAENVAEKYNISREAMDAFAVESHLKATVAQESGVFNKEIIPVSGIDEAGQPIIFDQDQGIRKNSSMESLGKLPTVFKEDGKVTAGTASQTSNGASFVVLMTREKAGNLGIKPIAVFKGFSVAGVDPSLMGIGPIYAVPRVLKQTGLTVDEMDVIELNEAFAAQALPCIKELNFDKEKVNPNGGAIALGHPLGATGSILVSKALNQLERIQGKYGLVTMCIGGGMGAAAVLEMCD</sequence>
<evidence type="ECO:0000313" key="13">
    <source>
        <dbReference type="Proteomes" id="UP000183039"/>
    </source>
</evidence>
<dbReference type="InterPro" id="IPR050215">
    <property type="entry name" value="Thiolase-like_sf_Thiolase"/>
</dbReference>
<evidence type="ECO:0000313" key="12">
    <source>
        <dbReference type="Proteomes" id="UP000065511"/>
    </source>
</evidence>
<dbReference type="GO" id="GO:0010124">
    <property type="term" value="P:phenylacetate catabolic process"/>
    <property type="evidence" value="ECO:0007669"/>
    <property type="project" value="TreeGrafter"/>
</dbReference>
<dbReference type="AlphaFoldDB" id="A0A0S3K7W8"/>
<dbReference type="OrthoDB" id="9764892at2"/>
<evidence type="ECO:0000256" key="7">
    <source>
        <dbReference type="RuleBase" id="RU003557"/>
    </source>
</evidence>
<gene>
    <name evidence="10" type="ORF">ATZ33_03105</name>
    <name evidence="11" type="ORF">RV15_GL002589</name>
</gene>
<comment type="similarity">
    <text evidence="2 7">Belongs to the thiolase-like superfamily. Thiolase family.</text>
</comment>
<dbReference type="Pfam" id="PF00108">
    <property type="entry name" value="Thiolase_N"/>
    <property type="match status" value="1"/>
</dbReference>
<dbReference type="Proteomes" id="UP000183039">
    <property type="component" value="Unassembled WGS sequence"/>
</dbReference>
<keyword evidence="3 7" id="KW-0808">Transferase</keyword>
<name>A0A0S3K7W8_9ENTE</name>
<dbReference type="InterPro" id="IPR020610">
    <property type="entry name" value="Thiolase_AS"/>
</dbReference>
<dbReference type="Proteomes" id="UP000065511">
    <property type="component" value="Chromosome"/>
</dbReference>
<dbReference type="GO" id="GO:0006635">
    <property type="term" value="P:fatty acid beta-oxidation"/>
    <property type="evidence" value="ECO:0007669"/>
    <property type="project" value="TreeGrafter"/>
</dbReference>
<evidence type="ECO:0000259" key="8">
    <source>
        <dbReference type="Pfam" id="PF00108"/>
    </source>
</evidence>
<evidence type="ECO:0000256" key="5">
    <source>
        <dbReference type="ARBA" id="ARBA00024073"/>
    </source>
</evidence>
<keyword evidence="4 7" id="KW-0012">Acyltransferase</keyword>